<dbReference type="GO" id="GO:0003700">
    <property type="term" value="F:DNA-binding transcription factor activity"/>
    <property type="evidence" value="ECO:0007669"/>
    <property type="project" value="InterPro"/>
</dbReference>
<dbReference type="PANTHER" id="PTHR33388">
    <property type="entry name" value="OS01G0212500 PROTEIN"/>
    <property type="match status" value="1"/>
</dbReference>
<evidence type="ECO:0000256" key="2">
    <source>
        <dbReference type="ARBA" id="ARBA00023015"/>
    </source>
</evidence>
<sequence length="310" mass="33217">MASEHMMKAAEGCEESKVEGGRRRGRKANAKGPKKAPQRGLGVAQLERLRMQESWKKMSEAYGASPTLHELQCHTPMFVSGNVPVMCGTAAPSSNHHVHAGLIAFQCPQQQVITGNKGWFLSNSLSSFGSGPPLLVGTPLETSKELSSMPNLHSQPQSFDLSLKKTRFNEDSPKGSNNARRERLEIGPNVNGHDFLGFKPQSAAPNLVGETGDFYNKLSRHAAADAYATPNLEECVEVVAVHRRGSSGSGRVFMEYEFFPGKDGRGTTSKEMEVATIGSAAVGGEASSITATPYGDSASNSIDLSLKLSH</sequence>
<accession>A0AAN9QB58</accession>
<keyword evidence="2" id="KW-0805">Transcription regulation</keyword>
<name>A0AAN9QB58_CANGL</name>
<evidence type="ECO:0000256" key="3">
    <source>
        <dbReference type="ARBA" id="ARBA00023163"/>
    </source>
</evidence>
<feature type="compositionally biased region" description="Basic residues" evidence="4">
    <location>
        <begin position="23"/>
        <end position="37"/>
    </location>
</feature>
<gene>
    <name evidence="5" type="ORF">VNO77_28330</name>
</gene>
<keyword evidence="1" id="KW-0678">Repressor</keyword>
<keyword evidence="3" id="KW-0804">Transcription</keyword>
<comment type="caution">
    <text evidence="5">The sequence shown here is derived from an EMBL/GenBank/DDBJ whole genome shotgun (WGS) entry which is preliminary data.</text>
</comment>
<organism evidence="5 6">
    <name type="scientific">Canavalia gladiata</name>
    <name type="common">Sword bean</name>
    <name type="synonym">Dolichos gladiatus</name>
    <dbReference type="NCBI Taxonomy" id="3824"/>
    <lineage>
        <taxon>Eukaryota</taxon>
        <taxon>Viridiplantae</taxon>
        <taxon>Streptophyta</taxon>
        <taxon>Embryophyta</taxon>
        <taxon>Tracheophyta</taxon>
        <taxon>Spermatophyta</taxon>
        <taxon>Magnoliopsida</taxon>
        <taxon>eudicotyledons</taxon>
        <taxon>Gunneridae</taxon>
        <taxon>Pentapetalae</taxon>
        <taxon>rosids</taxon>
        <taxon>fabids</taxon>
        <taxon>Fabales</taxon>
        <taxon>Fabaceae</taxon>
        <taxon>Papilionoideae</taxon>
        <taxon>50 kb inversion clade</taxon>
        <taxon>NPAAA clade</taxon>
        <taxon>indigoferoid/millettioid clade</taxon>
        <taxon>Phaseoleae</taxon>
        <taxon>Canavalia</taxon>
    </lineage>
</organism>
<proteinExistence type="predicted"/>
<dbReference type="InterPro" id="IPR040356">
    <property type="entry name" value="SPEAR"/>
</dbReference>
<dbReference type="Proteomes" id="UP001367508">
    <property type="component" value="Unassembled WGS sequence"/>
</dbReference>
<evidence type="ECO:0000313" key="6">
    <source>
        <dbReference type="Proteomes" id="UP001367508"/>
    </source>
</evidence>
<evidence type="ECO:0000313" key="5">
    <source>
        <dbReference type="EMBL" id="KAK7324618.1"/>
    </source>
</evidence>
<dbReference type="AlphaFoldDB" id="A0AAN9QB58"/>
<evidence type="ECO:0000256" key="1">
    <source>
        <dbReference type="ARBA" id="ARBA00022491"/>
    </source>
</evidence>
<reference evidence="5 6" key="1">
    <citation type="submission" date="2024-01" db="EMBL/GenBank/DDBJ databases">
        <title>The genomes of 5 underutilized Papilionoideae crops provide insights into root nodulation and disease resistanc.</title>
        <authorList>
            <person name="Jiang F."/>
        </authorList>
    </citation>
    <scope>NUCLEOTIDE SEQUENCE [LARGE SCALE GENOMIC DNA]</scope>
    <source>
        <strain evidence="5">LVBAO_FW01</strain>
        <tissue evidence="5">Leaves</tissue>
    </source>
</reference>
<protein>
    <submittedName>
        <fullName evidence="5">Uncharacterized protein</fullName>
    </submittedName>
</protein>
<dbReference type="EMBL" id="JAYMYQ010000006">
    <property type="protein sequence ID" value="KAK7324618.1"/>
    <property type="molecule type" value="Genomic_DNA"/>
</dbReference>
<feature type="region of interest" description="Disordered" evidence="4">
    <location>
        <begin position="1"/>
        <end position="43"/>
    </location>
</feature>
<evidence type="ECO:0000256" key="4">
    <source>
        <dbReference type="SAM" id="MobiDB-lite"/>
    </source>
</evidence>
<dbReference type="PANTHER" id="PTHR33388:SF2">
    <property type="entry name" value="PROTEIN SPOROCYTELESS"/>
    <property type="match status" value="1"/>
</dbReference>
<keyword evidence="6" id="KW-1185">Reference proteome</keyword>